<organism evidence="12 13">
    <name type="scientific">Hymenoscyphus fraxineus</name>
    <dbReference type="NCBI Taxonomy" id="746836"/>
    <lineage>
        <taxon>Eukaryota</taxon>
        <taxon>Fungi</taxon>
        <taxon>Dikarya</taxon>
        <taxon>Ascomycota</taxon>
        <taxon>Pezizomycotina</taxon>
        <taxon>Leotiomycetes</taxon>
        <taxon>Helotiales</taxon>
        <taxon>Helotiaceae</taxon>
        <taxon>Hymenoscyphus</taxon>
    </lineage>
</organism>
<name>A0A9N9KMT7_9HELO</name>
<evidence type="ECO:0000256" key="11">
    <source>
        <dbReference type="SAM" id="Phobius"/>
    </source>
</evidence>
<feature type="transmembrane region" description="Helical" evidence="11">
    <location>
        <begin position="190"/>
        <end position="210"/>
    </location>
</feature>
<keyword evidence="7 11" id="KW-0472">Membrane</keyword>
<evidence type="ECO:0000256" key="5">
    <source>
        <dbReference type="ARBA" id="ARBA00022824"/>
    </source>
</evidence>
<gene>
    <name evidence="12" type="ORF">HYFRA_00004190</name>
</gene>
<dbReference type="InterPro" id="IPR004299">
    <property type="entry name" value="MBOAT_fam"/>
</dbReference>
<evidence type="ECO:0000256" key="7">
    <source>
        <dbReference type="ARBA" id="ARBA00023136"/>
    </source>
</evidence>
<keyword evidence="3" id="KW-0808">Transferase</keyword>
<comment type="subcellular location">
    <subcellularLocation>
        <location evidence="1">Endoplasmic reticulum membrane</location>
        <topology evidence="1">Multi-pass membrane protein</topology>
    </subcellularLocation>
</comment>
<dbReference type="OrthoDB" id="10039049at2759"/>
<accession>A0A9N9KMT7</accession>
<evidence type="ECO:0000313" key="13">
    <source>
        <dbReference type="Proteomes" id="UP000696280"/>
    </source>
</evidence>
<feature type="transmembrane region" description="Helical" evidence="11">
    <location>
        <begin position="543"/>
        <end position="565"/>
    </location>
</feature>
<evidence type="ECO:0000256" key="9">
    <source>
        <dbReference type="ARBA" id="ARBA00023568"/>
    </source>
</evidence>
<dbReference type="GO" id="GO:0034737">
    <property type="term" value="F:ergosterol O-acyltransferase activity"/>
    <property type="evidence" value="ECO:0007669"/>
    <property type="project" value="TreeGrafter"/>
</dbReference>
<comment type="caution">
    <text evidence="12">The sequence shown here is derived from an EMBL/GenBank/DDBJ whole genome shotgun (WGS) entry which is preliminary data.</text>
</comment>
<dbReference type="Pfam" id="PF03062">
    <property type="entry name" value="MBOAT"/>
    <property type="match status" value="1"/>
</dbReference>
<evidence type="ECO:0000256" key="2">
    <source>
        <dbReference type="ARBA" id="ARBA00009010"/>
    </source>
</evidence>
<dbReference type="Proteomes" id="UP000696280">
    <property type="component" value="Unassembled WGS sequence"/>
</dbReference>
<protein>
    <recommendedName>
        <fullName evidence="14">O-acyltransferase</fullName>
    </recommendedName>
</protein>
<feature type="compositionally biased region" description="Basic residues" evidence="10">
    <location>
        <begin position="1"/>
        <end position="11"/>
    </location>
</feature>
<feature type="transmembrane region" description="Helical" evidence="11">
    <location>
        <begin position="600"/>
        <end position="619"/>
    </location>
</feature>
<evidence type="ECO:0000256" key="8">
    <source>
        <dbReference type="ARBA" id="ARBA00023315"/>
    </source>
</evidence>
<keyword evidence="6 11" id="KW-1133">Transmembrane helix</keyword>
<evidence type="ECO:0000256" key="10">
    <source>
        <dbReference type="SAM" id="MobiDB-lite"/>
    </source>
</evidence>
<keyword evidence="4 11" id="KW-0812">Transmembrane</keyword>
<keyword evidence="5" id="KW-0256">Endoplasmic reticulum</keyword>
<dbReference type="PANTHER" id="PTHR10408">
    <property type="entry name" value="STEROL O-ACYLTRANSFERASE"/>
    <property type="match status" value="1"/>
</dbReference>
<dbReference type="GO" id="GO:0005789">
    <property type="term" value="C:endoplasmic reticulum membrane"/>
    <property type="evidence" value="ECO:0007669"/>
    <property type="project" value="UniProtKB-SubCell"/>
</dbReference>
<evidence type="ECO:0000256" key="4">
    <source>
        <dbReference type="ARBA" id="ARBA00022692"/>
    </source>
</evidence>
<evidence type="ECO:0000256" key="6">
    <source>
        <dbReference type="ARBA" id="ARBA00022989"/>
    </source>
</evidence>
<feature type="region of interest" description="Disordered" evidence="10">
    <location>
        <begin position="1"/>
        <end position="114"/>
    </location>
</feature>
<comment type="similarity">
    <text evidence="2">Belongs to the membrane-bound acyltransferase family. Sterol o-acyltransferase subfamily.</text>
</comment>
<dbReference type="PANTHER" id="PTHR10408:SF23">
    <property type="entry name" value="STEROL O-ACYLTRANSFERASE 1-RELATED"/>
    <property type="match status" value="1"/>
</dbReference>
<evidence type="ECO:0008006" key="14">
    <source>
        <dbReference type="Google" id="ProtNLM"/>
    </source>
</evidence>
<proteinExistence type="inferred from homology"/>
<dbReference type="AlphaFoldDB" id="A0A9N9KMT7"/>
<comment type="function">
    <text evidence="9">Sterol O-acyltransferase that catalyzes the formation of stery esters.</text>
</comment>
<keyword evidence="13" id="KW-1185">Reference proteome</keyword>
<sequence>MMGRTGSKKSKAATNPSSSLDEDNAKSTALSRSDSYDSYPKVEATSTSANSRRPRALKIALDEFAPRGTPESGSEEDYDALKPDPSAIAVGGKGGGYEGVKDAKTSHDQDKDKLPAKRKGRFSDIVFTRSFSTLDGRNPATAESPFRGFFNLFWLSVAFFMLQLFIENWQNYGSVLGGNEIMKIAFRRDVVVLLFSSAAMCLSLFFGLFLQKAILKGYVTWNGAGWIIQSVGDFLSCGCYWVDCVSIMALESFDCLYATDNGNLSEAHLMRQKLIHSLKALSKISPVTSPSSTSPTVRSLSTSYLDTRPTANDLIQRRQALKDNSNTNTTSTISQVLTAISSGDPLDTDQIHAFTRIINWEISILSEDLKGKCTNTTNYYPKNLTVTNLLDFTVIPTLVYELEYPRSETIDWGYAFEKGVATLGIIAIMNTLAQARIYPVVVRAVELRETLPVGERLKEFPLILNDLVFPFIMEYLLTWYLIWECVLNFLAELTCFADRGFCNAWWNAASFENYARDWNRPVHLFLLRHVYNSSISTFKVSKYTATLITFFLSAVLHEMLMVILFHRVRGYLLIMQLCQLPLIRFSRTRFMRKRPTSGNVLLWVGLLTGPGLLCSLYLII</sequence>
<dbReference type="EMBL" id="CAJVRL010000025">
    <property type="protein sequence ID" value="CAG8949863.1"/>
    <property type="molecule type" value="Genomic_DNA"/>
</dbReference>
<keyword evidence="8" id="KW-0012">Acyltransferase</keyword>
<evidence type="ECO:0000256" key="1">
    <source>
        <dbReference type="ARBA" id="ARBA00004477"/>
    </source>
</evidence>
<feature type="transmembrane region" description="Helical" evidence="11">
    <location>
        <begin position="148"/>
        <end position="166"/>
    </location>
</feature>
<dbReference type="InterPro" id="IPR014371">
    <property type="entry name" value="Oat_ACAT_DAG_ARE"/>
</dbReference>
<dbReference type="GO" id="GO:0008204">
    <property type="term" value="P:ergosterol metabolic process"/>
    <property type="evidence" value="ECO:0007669"/>
    <property type="project" value="TreeGrafter"/>
</dbReference>
<feature type="transmembrane region" description="Helical" evidence="11">
    <location>
        <begin position="462"/>
        <end position="482"/>
    </location>
</feature>
<reference evidence="12" key="1">
    <citation type="submission" date="2021-07" db="EMBL/GenBank/DDBJ databases">
        <authorList>
            <person name="Durling M."/>
        </authorList>
    </citation>
    <scope>NUCLEOTIDE SEQUENCE</scope>
</reference>
<evidence type="ECO:0000256" key="3">
    <source>
        <dbReference type="ARBA" id="ARBA00022679"/>
    </source>
</evidence>
<feature type="compositionally biased region" description="Basic and acidic residues" evidence="10">
    <location>
        <begin position="99"/>
        <end position="114"/>
    </location>
</feature>
<evidence type="ECO:0000313" key="12">
    <source>
        <dbReference type="EMBL" id="CAG8949863.1"/>
    </source>
</evidence>